<reference evidence="1" key="1">
    <citation type="journal article" date="2015" name="Nature">
        <title>Complex archaea that bridge the gap between prokaryotes and eukaryotes.</title>
        <authorList>
            <person name="Spang A."/>
            <person name="Saw J.H."/>
            <person name="Jorgensen S.L."/>
            <person name="Zaremba-Niedzwiedzka K."/>
            <person name="Martijn J."/>
            <person name="Lind A.E."/>
            <person name="van Eijk R."/>
            <person name="Schleper C."/>
            <person name="Guy L."/>
            <person name="Ettema T.J."/>
        </authorList>
    </citation>
    <scope>NUCLEOTIDE SEQUENCE</scope>
</reference>
<name>A0A0F9JWV1_9ZZZZ</name>
<protein>
    <submittedName>
        <fullName evidence="1">Uncharacterized protein</fullName>
    </submittedName>
</protein>
<feature type="non-terminal residue" evidence="1">
    <location>
        <position position="56"/>
    </location>
</feature>
<organism evidence="1">
    <name type="scientific">marine sediment metagenome</name>
    <dbReference type="NCBI Taxonomy" id="412755"/>
    <lineage>
        <taxon>unclassified sequences</taxon>
        <taxon>metagenomes</taxon>
        <taxon>ecological metagenomes</taxon>
    </lineage>
</organism>
<gene>
    <name evidence="1" type="ORF">LCGC14_1402690</name>
</gene>
<comment type="caution">
    <text evidence="1">The sequence shown here is derived from an EMBL/GenBank/DDBJ whole genome shotgun (WGS) entry which is preliminary data.</text>
</comment>
<dbReference type="EMBL" id="LAZR01009177">
    <property type="protein sequence ID" value="KKM74208.1"/>
    <property type="molecule type" value="Genomic_DNA"/>
</dbReference>
<sequence>MVNDEFFDLFEGNFTDLLSHDEKYTFLAGAGISMDAPTKIPSAREIVRTMLELCAP</sequence>
<accession>A0A0F9JWV1</accession>
<evidence type="ECO:0000313" key="1">
    <source>
        <dbReference type="EMBL" id="KKM74208.1"/>
    </source>
</evidence>
<proteinExistence type="predicted"/>
<dbReference type="AlphaFoldDB" id="A0A0F9JWV1"/>